<dbReference type="AlphaFoldDB" id="A0AAV5EJB0"/>
<gene>
    <name evidence="4" type="primary">gb10448</name>
    <name evidence="4" type="ORF">PR202_gb10448</name>
</gene>
<dbReference type="Proteomes" id="UP001054889">
    <property type="component" value="Unassembled WGS sequence"/>
</dbReference>
<dbReference type="PANTHER" id="PTHR33120">
    <property type="entry name" value="EXPRESSED PROTEIN-RELATED"/>
    <property type="match status" value="1"/>
</dbReference>
<evidence type="ECO:0000256" key="1">
    <source>
        <dbReference type="SAM" id="MobiDB-lite"/>
    </source>
</evidence>
<feature type="compositionally biased region" description="Basic and acidic residues" evidence="1">
    <location>
        <begin position="79"/>
        <end position="110"/>
    </location>
</feature>
<evidence type="ECO:0000259" key="3">
    <source>
        <dbReference type="Pfam" id="PF20235"/>
    </source>
</evidence>
<dbReference type="EMBL" id="BQKI01000076">
    <property type="protein sequence ID" value="GJN22848.1"/>
    <property type="molecule type" value="Genomic_DNA"/>
</dbReference>
<comment type="caution">
    <text evidence="4">The sequence shown here is derived from an EMBL/GenBank/DDBJ whole genome shotgun (WGS) entry which is preliminary data.</text>
</comment>
<evidence type="ECO:0000259" key="2">
    <source>
        <dbReference type="Pfam" id="PF12274"/>
    </source>
</evidence>
<reference evidence="4" key="2">
    <citation type="submission" date="2021-12" db="EMBL/GenBank/DDBJ databases">
        <title>Resequencing data analysis of finger millet.</title>
        <authorList>
            <person name="Hatakeyama M."/>
            <person name="Aluri S."/>
            <person name="Balachadran M.T."/>
            <person name="Sivarajan S.R."/>
            <person name="Poveda L."/>
            <person name="Shimizu-Inatsugi R."/>
            <person name="Schlapbach R."/>
            <person name="Sreeman S.M."/>
            <person name="Shimizu K.K."/>
        </authorList>
    </citation>
    <scope>NUCLEOTIDE SEQUENCE</scope>
</reference>
<organism evidence="4 5">
    <name type="scientific">Eleusine coracana subsp. coracana</name>
    <dbReference type="NCBI Taxonomy" id="191504"/>
    <lineage>
        <taxon>Eukaryota</taxon>
        <taxon>Viridiplantae</taxon>
        <taxon>Streptophyta</taxon>
        <taxon>Embryophyta</taxon>
        <taxon>Tracheophyta</taxon>
        <taxon>Spermatophyta</taxon>
        <taxon>Magnoliopsida</taxon>
        <taxon>Liliopsida</taxon>
        <taxon>Poales</taxon>
        <taxon>Poaceae</taxon>
        <taxon>PACMAD clade</taxon>
        <taxon>Chloridoideae</taxon>
        <taxon>Cynodonteae</taxon>
        <taxon>Eleusininae</taxon>
        <taxon>Eleusine</taxon>
    </lineage>
</organism>
<evidence type="ECO:0000313" key="5">
    <source>
        <dbReference type="Proteomes" id="UP001054889"/>
    </source>
</evidence>
<feature type="domain" description="DUF3615" evidence="2">
    <location>
        <begin position="520"/>
        <end position="606"/>
    </location>
</feature>
<dbReference type="InterPro" id="IPR022059">
    <property type="entry name" value="DUF3615"/>
</dbReference>
<feature type="region of interest" description="Disordered" evidence="1">
    <location>
        <begin position="1"/>
        <end position="25"/>
    </location>
</feature>
<sequence length="669" mass="74392">MSFSMPGGEPVAGKRHSRFEVSDHDKSQLMSTIHGYYKVALDRLPLPLIQHVHEAGLCVGFLDPVSNILANTILSRASPDEKVVNQEEQRWRAKKRSSLDEKEVNQEELRRRGKKRMRSQPGDASKEEGMEEESEEKGIEEESEEKDTEEELDKDALLREIEMCMISTDDASSIAARSLRGLTTFLTSYYRYLQTWEALFYLVQSRSDLLSAVCLIEQRRHTYAFSIHHPTTKVALACAALAAMHPQPEIFVSNTLAMRSRLVEAWEEGVHGGNLAEHTCLALGVMHPQPGMFVSNTLTLPFHTVEGVCKANLAELMSHVYHWLNGQITRHPVGFDHELSMMMVLLDKIHGFYLEAISRIPTALLRSRLNWALLKAGYCYGPFDPVANILINTIWYDTASPSHLEFEVDMIRMESLANIEFRSLNGLVAFMSAQFPTISTLDALLILLQENANLGAAVYRLKNEGLNPSIPDSHAYKIAASKARHPNPFVLADLSAGSMLVPEALKLAKSVTVLSPGDVQGDDYELHTICGVNTNIPKDGQFGYFLNKDGYPFSHINVWVRRRGEHPADAAHTLLFIECSNDCEGMKDTSFLCTLVSGSSKDSVCLALGLLSLVRVLRKAAWASQPSQACLVGDLAKSARARQQSQPQALKNERLRLLPGVLKQTGPAG</sequence>
<dbReference type="PANTHER" id="PTHR33120:SF53">
    <property type="entry name" value="OS03G0697833 PROTEIN"/>
    <property type="match status" value="1"/>
</dbReference>
<feature type="domain" description="PIR2-like helical" evidence="3">
    <location>
        <begin position="31"/>
        <end position="89"/>
    </location>
</feature>
<dbReference type="Pfam" id="PF12274">
    <property type="entry name" value="DUF3615"/>
    <property type="match status" value="1"/>
</dbReference>
<feature type="domain" description="PIR2-like helical" evidence="3">
    <location>
        <begin position="159"/>
        <end position="216"/>
    </location>
</feature>
<keyword evidence="5" id="KW-1185">Reference proteome</keyword>
<dbReference type="InterPro" id="IPR046527">
    <property type="entry name" value="PIR2-like_helical"/>
</dbReference>
<evidence type="ECO:0000313" key="4">
    <source>
        <dbReference type="EMBL" id="GJN22848.1"/>
    </source>
</evidence>
<reference evidence="4" key="1">
    <citation type="journal article" date="2018" name="DNA Res.">
        <title>Multiple hybrid de novo genome assembly of finger millet, an orphan allotetraploid crop.</title>
        <authorList>
            <person name="Hatakeyama M."/>
            <person name="Aluri S."/>
            <person name="Balachadran M.T."/>
            <person name="Sivarajan S.R."/>
            <person name="Patrignani A."/>
            <person name="Gruter S."/>
            <person name="Poveda L."/>
            <person name="Shimizu-Inatsugi R."/>
            <person name="Baeten J."/>
            <person name="Francoijs K.J."/>
            <person name="Nataraja K.N."/>
            <person name="Reddy Y.A.N."/>
            <person name="Phadnis S."/>
            <person name="Ravikumar R.L."/>
            <person name="Schlapbach R."/>
            <person name="Sreeman S.M."/>
            <person name="Shimizu K.K."/>
        </authorList>
    </citation>
    <scope>NUCLEOTIDE SEQUENCE</scope>
</reference>
<name>A0AAV5EJB0_ELECO</name>
<feature type="domain" description="PIR2-like helical" evidence="3">
    <location>
        <begin position="347"/>
        <end position="460"/>
    </location>
</feature>
<accession>A0AAV5EJB0</accession>
<feature type="compositionally biased region" description="Acidic residues" evidence="1">
    <location>
        <begin position="129"/>
        <end position="152"/>
    </location>
</feature>
<dbReference type="Pfam" id="PF20235">
    <property type="entry name" value="PIR2-like_helical"/>
    <property type="match status" value="3"/>
</dbReference>
<protein>
    <submittedName>
        <fullName evidence="4">Uncharacterized protein</fullName>
    </submittedName>
</protein>
<proteinExistence type="predicted"/>
<feature type="region of interest" description="Disordered" evidence="1">
    <location>
        <begin position="79"/>
        <end position="152"/>
    </location>
</feature>